<protein>
    <submittedName>
        <fullName evidence="3">Uncharacterized protein</fullName>
    </submittedName>
</protein>
<keyword evidence="2" id="KW-0812">Transmembrane</keyword>
<accession>H6L542</accession>
<dbReference type="KEGG" id="sgn:SGRA_0173"/>
<evidence type="ECO:0000256" key="2">
    <source>
        <dbReference type="SAM" id="Phobius"/>
    </source>
</evidence>
<dbReference type="RefSeq" id="WP_014373164.1">
    <property type="nucleotide sequence ID" value="NC_016940.1"/>
</dbReference>
<evidence type="ECO:0000313" key="3">
    <source>
        <dbReference type="EMBL" id="AFC22914.1"/>
    </source>
</evidence>
<evidence type="ECO:0000256" key="1">
    <source>
        <dbReference type="SAM" id="Coils"/>
    </source>
</evidence>
<dbReference type="STRING" id="984262.SGRA_0173"/>
<feature type="coiled-coil region" evidence="1">
    <location>
        <begin position="161"/>
        <end position="188"/>
    </location>
</feature>
<keyword evidence="2" id="KW-0472">Membrane</keyword>
<keyword evidence="2" id="KW-1133">Transmembrane helix</keyword>
<dbReference type="Proteomes" id="UP000007519">
    <property type="component" value="Chromosome"/>
</dbReference>
<proteinExistence type="predicted"/>
<sequence>MEPILNLNFMHPQYGTLMNAEVDLSFSAAEMIEQLELSGFLPRGGSYQLAFGEQLLQAEQQLQQLSDLYEGSILRIEQEGPAAKHFIYIQDPLGQTYAPLAFDEEQLPQQALQQLVDQGFLSDLPGDLNLYFKGEALFLDQSFGAQGLAAGAYLQLRSVSQASIEEELENLQKRLQELEAQQNQKLDLIIEQLPPPSAIPIDPNYAVRPTADPYQSIDSLLYALRMEEGLPVLEKVRIWSPIPLAIYIVLAAAAVVGLLFLILSFI</sequence>
<reference evidence="3 4" key="1">
    <citation type="journal article" date="2012" name="Stand. Genomic Sci.">
        <title>Complete genome sequencing and analysis of Saprospira grandis str. Lewin, a predatory marine bacterium.</title>
        <authorList>
            <person name="Saw J.H."/>
            <person name="Yuryev A."/>
            <person name="Kanbe M."/>
            <person name="Hou S."/>
            <person name="Young A.G."/>
            <person name="Aizawa S."/>
            <person name="Alam M."/>
        </authorList>
    </citation>
    <scope>NUCLEOTIDE SEQUENCE [LARGE SCALE GENOMIC DNA]</scope>
    <source>
        <strain evidence="3 4">Lewin</strain>
    </source>
</reference>
<feature type="transmembrane region" description="Helical" evidence="2">
    <location>
        <begin position="244"/>
        <end position="265"/>
    </location>
</feature>
<dbReference type="HOGENOM" id="CLU_1045419_0_0_10"/>
<evidence type="ECO:0000313" key="4">
    <source>
        <dbReference type="Proteomes" id="UP000007519"/>
    </source>
</evidence>
<dbReference type="OrthoDB" id="1491596at2"/>
<keyword evidence="1" id="KW-0175">Coiled coil</keyword>
<organism evidence="3 4">
    <name type="scientific">Saprospira grandis (strain Lewin)</name>
    <dbReference type="NCBI Taxonomy" id="984262"/>
    <lineage>
        <taxon>Bacteria</taxon>
        <taxon>Pseudomonadati</taxon>
        <taxon>Bacteroidota</taxon>
        <taxon>Saprospiria</taxon>
        <taxon>Saprospirales</taxon>
        <taxon>Saprospiraceae</taxon>
        <taxon>Saprospira</taxon>
    </lineage>
</organism>
<gene>
    <name evidence="3" type="ordered locus">SGRA_0173</name>
</gene>
<keyword evidence="4" id="KW-1185">Reference proteome</keyword>
<dbReference type="AlphaFoldDB" id="H6L542"/>
<dbReference type="EMBL" id="CP002831">
    <property type="protein sequence ID" value="AFC22914.1"/>
    <property type="molecule type" value="Genomic_DNA"/>
</dbReference>
<name>H6L542_SAPGL</name>